<comment type="caution">
    <text evidence="2">The sequence shown here is derived from an EMBL/GenBank/DDBJ whole genome shotgun (WGS) entry which is preliminary data.</text>
</comment>
<keyword evidence="2" id="KW-0808">Transferase</keyword>
<sequence>MERSGNFYKAIRLGYILISILIGCMAYNSLYEWQEIEALELGNKKIDELRKEINNINIQMIKFSLLGETILEWNDKDIEHYHARRMAMDSMLCRFKVTYPAERIDSVRSLLAYIIHSGFISGYQNRYGDNLKPPTNVYHRMTA</sequence>
<gene>
    <name evidence="2" type="ORF">DWV70_22430</name>
</gene>
<dbReference type="AlphaFoldDB" id="A0AAE7ZW56"/>
<dbReference type="Proteomes" id="UP000285469">
    <property type="component" value="Unassembled WGS sequence"/>
</dbReference>
<keyword evidence="2" id="KW-0418">Kinase</keyword>
<protein>
    <submittedName>
        <fullName evidence="2">Two component system sensor kinase</fullName>
    </submittedName>
</protein>
<evidence type="ECO:0000313" key="3">
    <source>
        <dbReference type="Proteomes" id="UP000285469"/>
    </source>
</evidence>
<dbReference type="GO" id="GO:0016301">
    <property type="term" value="F:kinase activity"/>
    <property type="evidence" value="ECO:0007669"/>
    <property type="project" value="UniProtKB-KW"/>
</dbReference>
<keyword evidence="1" id="KW-1133">Transmembrane helix</keyword>
<organism evidence="2 3">
    <name type="scientific">Phocaeicola vulgatus</name>
    <name type="common">Bacteroides vulgatus</name>
    <dbReference type="NCBI Taxonomy" id="821"/>
    <lineage>
        <taxon>Bacteria</taxon>
        <taxon>Pseudomonadati</taxon>
        <taxon>Bacteroidota</taxon>
        <taxon>Bacteroidia</taxon>
        <taxon>Bacteroidales</taxon>
        <taxon>Bacteroidaceae</taxon>
        <taxon>Phocaeicola</taxon>
    </lineage>
</organism>
<evidence type="ECO:0000313" key="2">
    <source>
        <dbReference type="EMBL" id="RGW42573.1"/>
    </source>
</evidence>
<name>A0AAE7ZW56_PHOVU</name>
<proteinExistence type="predicted"/>
<evidence type="ECO:0000256" key="1">
    <source>
        <dbReference type="SAM" id="Phobius"/>
    </source>
</evidence>
<keyword evidence="1" id="KW-0472">Membrane</keyword>
<keyword evidence="1" id="KW-0812">Transmembrane</keyword>
<dbReference type="EMBL" id="QSAI01000082">
    <property type="protein sequence ID" value="RGW42573.1"/>
    <property type="molecule type" value="Genomic_DNA"/>
</dbReference>
<dbReference type="PROSITE" id="PS51257">
    <property type="entry name" value="PROKAR_LIPOPROTEIN"/>
    <property type="match status" value="1"/>
</dbReference>
<reference evidence="2 3" key="1">
    <citation type="submission" date="2018-08" db="EMBL/GenBank/DDBJ databases">
        <title>A genome reference for cultivated species of the human gut microbiota.</title>
        <authorList>
            <person name="Zou Y."/>
            <person name="Xue W."/>
            <person name="Luo G."/>
        </authorList>
    </citation>
    <scope>NUCLEOTIDE SEQUENCE [LARGE SCALE GENOMIC DNA]</scope>
    <source>
        <strain evidence="2 3">AF12-25</strain>
    </source>
</reference>
<accession>A0AAE7ZW56</accession>
<feature type="transmembrane region" description="Helical" evidence="1">
    <location>
        <begin position="12"/>
        <end position="31"/>
    </location>
</feature>